<comment type="caution">
    <text evidence="1">The sequence shown here is derived from an EMBL/GenBank/DDBJ whole genome shotgun (WGS) entry which is preliminary data.</text>
</comment>
<dbReference type="AlphaFoldDB" id="A0A1X0NSB7"/>
<sequence length="179" mass="20655">MPQRVWSNSKPLSSSRQWRPFLSCELKDYLDRYWAVMFTVTSRPIETGHMRHYASWYCTRMKVVHLDHHIHADSLRQQLITVSNTSDLPLLFVNKKLIGTLYDVQELEKGKKLKDVFHFGFEWKVGDVGISVGDKPVNGVLPAPYGDTELYRGRYRGPPVARPVVALPSFHPFAPRSDE</sequence>
<dbReference type="Gene3D" id="3.40.30.10">
    <property type="entry name" value="Glutaredoxin"/>
    <property type="match status" value="1"/>
</dbReference>
<evidence type="ECO:0000313" key="2">
    <source>
        <dbReference type="Proteomes" id="UP000192257"/>
    </source>
</evidence>
<accession>A0A1X0NSB7</accession>
<evidence type="ECO:0000313" key="1">
    <source>
        <dbReference type="EMBL" id="ORC87592.1"/>
    </source>
</evidence>
<reference evidence="1 2" key="1">
    <citation type="submission" date="2017-03" db="EMBL/GenBank/DDBJ databases">
        <title>An alternative strategy for trypanosome survival in the mammalian bloodstream revealed through genome and transcriptome analysis of the ubiquitous bovine parasite Trypanosoma (Megatrypanum) theileri.</title>
        <authorList>
            <person name="Kelly S."/>
            <person name="Ivens A."/>
            <person name="Mott A."/>
            <person name="O'Neill E."/>
            <person name="Emms D."/>
            <person name="Macleod O."/>
            <person name="Voorheis P."/>
            <person name="Matthews J."/>
            <person name="Matthews K."/>
            <person name="Carrington M."/>
        </authorList>
    </citation>
    <scope>NUCLEOTIDE SEQUENCE [LARGE SCALE GENOMIC DNA]</scope>
    <source>
        <strain evidence="1">Edinburgh</strain>
    </source>
</reference>
<dbReference type="VEuPathDB" id="TriTrypDB:TM35_000211980"/>
<dbReference type="EMBL" id="NBCO01000021">
    <property type="protein sequence ID" value="ORC87592.1"/>
    <property type="molecule type" value="Genomic_DNA"/>
</dbReference>
<gene>
    <name evidence="1" type="ORF">TM35_000211980</name>
</gene>
<protein>
    <submittedName>
        <fullName evidence="1">Uncharacterized protein</fullName>
    </submittedName>
</protein>
<keyword evidence="2" id="KW-1185">Reference proteome</keyword>
<dbReference type="Proteomes" id="UP000192257">
    <property type="component" value="Unassembled WGS sequence"/>
</dbReference>
<dbReference type="OrthoDB" id="423313at2759"/>
<dbReference type="InterPro" id="IPR036249">
    <property type="entry name" value="Thioredoxin-like_sf"/>
</dbReference>
<name>A0A1X0NSB7_9TRYP</name>
<dbReference type="RefSeq" id="XP_028881658.1">
    <property type="nucleotide sequence ID" value="XM_029027048.1"/>
</dbReference>
<proteinExistence type="predicted"/>
<dbReference type="STRING" id="67003.A0A1X0NSB7"/>
<dbReference type="GeneID" id="39986828"/>
<organism evidence="1 2">
    <name type="scientific">Trypanosoma theileri</name>
    <dbReference type="NCBI Taxonomy" id="67003"/>
    <lineage>
        <taxon>Eukaryota</taxon>
        <taxon>Discoba</taxon>
        <taxon>Euglenozoa</taxon>
        <taxon>Kinetoplastea</taxon>
        <taxon>Metakinetoplastina</taxon>
        <taxon>Trypanosomatida</taxon>
        <taxon>Trypanosomatidae</taxon>
        <taxon>Trypanosoma</taxon>
    </lineage>
</organism>
<dbReference type="SUPFAM" id="SSF52833">
    <property type="entry name" value="Thioredoxin-like"/>
    <property type="match status" value="1"/>
</dbReference>